<comment type="caution">
    <text evidence="1">The sequence shown here is derived from an EMBL/GenBank/DDBJ whole genome shotgun (WGS) entry which is preliminary data.</text>
</comment>
<dbReference type="OrthoDB" id="381140at2157"/>
<protein>
    <submittedName>
        <fullName evidence="1">Uncharacterized protein</fullName>
    </submittedName>
</protein>
<dbReference type="AlphaFoldDB" id="A0A4E0QZ16"/>
<keyword evidence="2" id="KW-1185">Reference proteome</keyword>
<dbReference type="EMBL" id="PGGK01000007">
    <property type="protein sequence ID" value="TGC08964.1"/>
    <property type="molecule type" value="Genomic_DNA"/>
</dbReference>
<name>A0A4E0QZ16_9EURY</name>
<evidence type="ECO:0000313" key="1">
    <source>
        <dbReference type="EMBL" id="TGC08964.1"/>
    </source>
</evidence>
<reference evidence="1 2" key="1">
    <citation type="submission" date="2017-11" db="EMBL/GenBank/DDBJ databases">
        <title>Isolation and Characterization of Methanogenic Archaea from Saline Meromictic Lake at Siberia.</title>
        <authorList>
            <person name="Shen Y."/>
            <person name="Huang H.-H."/>
            <person name="Lai M.-C."/>
            <person name="Chen S.-C."/>
        </authorList>
    </citation>
    <scope>NUCLEOTIDE SEQUENCE [LARGE SCALE GENOMIC DNA]</scope>
    <source>
        <strain evidence="1 2">SY-01</strain>
    </source>
</reference>
<accession>A0A4E0QZ16</accession>
<evidence type="ECO:0000313" key="2">
    <source>
        <dbReference type="Proteomes" id="UP000297295"/>
    </source>
</evidence>
<dbReference type="Proteomes" id="UP000297295">
    <property type="component" value="Unassembled WGS sequence"/>
</dbReference>
<organism evidence="1 2">
    <name type="scientific">Methanolobus halotolerans</name>
    <dbReference type="NCBI Taxonomy" id="2052935"/>
    <lineage>
        <taxon>Archaea</taxon>
        <taxon>Methanobacteriati</taxon>
        <taxon>Methanobacteriota</taxon>
        <taxon>Stenosarchaea group</taxon>
        <taxon>Methanomicrobia</taxon>
        <taxon>Methanosarcinales</taxon>
        <taxon>Methanosarcinaceae</taxon>
        <taxon>Methanolobus</taxon>
    </lineage>
</organism>
<sequence length="160" mass="18194">MAFAYTITNEIACFHPKTDFLHRKKSKSTIAFDPDRNYLNHDLIYLKGNEGTCYWMDSKGLRIHFCHVGTINDISLEDINSILTTVLASVYFFDEEYIFRFAKRLFSKMGDAFDMGSDPDGTIDVLLGWKSIALLILSSDHYVKASIGVRIGQDDYGILS</sequence>
<dbReference type="RefSeq" id="WP_167848832.1">
    <property type="nucleotide sequence ID" value="NZ_PGGK01000007.1"/>
</dbReference>
<proteinExistence type="predicted"/>
<gene>
    <name evidence="1" type="ORF">CUN85_08000</name>
</gene>